<feature type="compositionally biased region" description="Basic and acidic residues" evidence="10">
    <location>
        <begin position="24"/>
        <end position="47"/>
    </location>
</feature>
<dbReference type="SUPFAM" id="SSF52540">
    <property type="entry name" value="P-loop containing nucleoside triphosphate hydrolases"/>
    <property type="match status" value="1"/>
</dbReference>
<dbReference type="CDD" id="cd00009">
    <property type="entry name" value="AAA"/>
    <property type="match status" value="1"/>
</dbReference>
<feature type="compositionally biased region" description="Basic and acidic residues" evidence="10">
    <location>
        <begin position="1"/>
        <end position="17"/>
    </location>
</feature>
<dbReference type="SUPFAM" id="SSF48019">
    <property type="entry name" value="post-AAA+ oligomerization domain-like"/>
    <property type="match status" value="1"/>
</dbReference>
<dbReference type="SMART" id="SM00292">
    <property type="entry name" value="BRCT"/>
    <property type="match status" value="1"/>
</dbReference>
<dbReference type="Pfam" id="PF00004">
    <property type="entry name" value="AAA"/>
    <property type="match status" value="1"/>
</dbReference>
<dbReference type="InterPro" id="IPR013725">
    <property type="entry name" value="DNA_replication_fac_RFC1_C"/>
</dbReference>
<dbReference type="SMART" id="SM00382">
    <property type="entry name" value="AAA"/>
    <property type="match status" value="1"/>
</dbReference>
<dbReference type="PIRSF" id="PIRSF036578">
    <property type="entry name" value="RFC1"/>
    <property type="match status" value="1"/>
</dbReference>
<feature type="region of interest" description="Disordered" evidence="10">
    <location>
        <begin position="1"/>
        <end position="198"/>
    </location>
</feature>
<evidence type="ECO:0000256" key="4">
    <source>
        <dbReference type="ARBA" id="ARBA00020401"/>
    </source>
</evidence>
<dbReference type="GO" id="GO:0006281">
    <property type="term" value="P:DNA repair"/>
    <property type="evidence" value="ECO:0007669"/>
    <property type="project" value="InterPro"/>
</dbReference>
<feature type="region of interest" description="Disordered" evidence="10">
    <location>
        <begin position="904"/>
        <end position="1010"/>
    </location>
</feature>
<dbReference type="PROSITE" id="PS50172">
    <property type="entry name" value="BRCT"/>
    <property type="match status" value="1"/>
</dbReference>
<keyword evidence="11" id="KW-0812">Transmembrane</keyword>
<dbReference type="GO" id="GO:0005634">
    <property type="term" value="C:nucleus"/>
    <property type="evidence" value="ECO:0007669"/>
    <property type="project" value="UniProtKB-SubCell"/>
</dbReference>
<dbReference type="InterPro" id="IPR003959">
    <property type="entry name" value="ATPase_AAA_core"/>
</dbReference>
<evidence type="ECO:0000256" key="1">
    <source>
        <dbReference type="ARBA" id="ARBA00004123"/>
    </source>
</evidence>
<dbReference type="Gene3D" id="3.40.50.10190">
    <property type="entry name" value="BRCT domain"/>
    <property type="match status" value="1"/>
</dbReference>
<comment type="subcellular location">
    <subcellularLocation>
        <location evidence="1 9">Nucleus</location>
    </subcellularLocation>
</comment>
<keyword evidence="7 9" id="KW-0067">ATP-binding</keyword>
<sequence length="1010" mass="110972">MQRDIRKWFMKAHDKGNDNASTNAEKKPPPTEPKTETPVREGQEGSGRRKTSKYFAANKQKQKGDEEVEDLPAKRKAKNDGVQSVKAPPSKKVRKVEDDEEDDDFSVPKKKNGASPSKKLKSSSGRVIAQKPVDVNESDEDDVKNIESPLKSGGRGRGSRGVSGAPSGGRGRGSGRGGFMNFGERKDPPHKGEKEVPEGAPNCLAGLTFVISGTLDSLEREEAEDLIKRHGGRITGSVSKKTVIHISVLLFLGFMWLCWYLINTMSVCRVIFYVTRTLRDGNLQKPKNLGSTPFLTEDGLFDKICSSKNIKAPAREDSKVPVEKVTSLPKKSPQKADLKTHKDLAAGSQLAKQKNQAIQRSSLTWTEKYRPKVPNEMIGNQSLVTQLHNWLKNWNEQFHDAGNKGKGKKQNDSTAKKAVLLSGPPGIGKTTSATLVSKMLGFQAIEVNASDNRGKADAKIFKGISGSNANCIKELISNEALGFDMDRSKHLKTVLIMDEVDGMSAGDRGGVADLIASIKISKIPIICICNDRYSQKLKSLVNYCLLLSFRKPTKQQMSKRLIQVANAEGLQVNEMSPVSYTCILAGTKCWLITLQIALEELAERVNGDMRMALNQLQYMSLSMSVINYDDVRQRLQGSAKDEDISPFTAVDKLFGFSGGKLRMDERIGLSMSDPDLVPLLIQENYINYRPASIGKDDNGMKRMRLIARAAESIADGDIINVQIRRYRQWQLSQAGSLSSCIIPAALLHGSRETLEQGERNFNRFGGWLGKNSTVGKNLRLLEDLHVHLLASRESNLGRETLRLDYLTVLLKQLTDPLRMLPKDEAVEKVVEFMNVYSINQEDMDTIVELSKFQGHGNPLDGIPSTVKAALTRAYKDENKSRMVRAADLVALPGKKKALKKRVAAILEPSDDGPREENGDALAESEEENSSDTEDTEGTGNGEKLQSELLSLNSKGIQVEVELKSGKEKSKAKKTPTGRGKGGSASTEKKPAGRGRGGSGSSEKPGAKRKR</sequence>
<dbReference type="InterPro" id="IPR027417">
    <property type="entry name" value="P-loop_NTPase"/>
</dbReference>
<protein>
    <recommendedName>
        <fullName evidence="4 9">Replication factor C subunit 1</fullName>
    </recommendedName>
</protein>
<name>A0A5N5N2K0_9ROSI</name>
<dbReference type="InterPro" id="IPR008921">
    <property type="entry name" value="DNA_pol3_clamp-load_cplx_C"/>
</dbReference>
<evidence type="ECO:0000256" key="7">
    <source>
        <dbReference type="ARBA" id="ARBA00022840"/>
    </source>
</evidence>
<comment type="caution">
    <text evidence="13">The sequence shown here is derived from an EMBL/GenBank/DDBJ whole genome shotgun (WGS) entry which is preliminary data.</text>
</comment>
<dbReference type="FunFam" id="1.20.272.10:FF:000013">
    <property type="entry name" value="Replication factor C subunit 1"/>
    <property type="match status" value="1"/>
</dbReference>
<feature type="domain" description="BRCT" evidence="12">
    <location>
        <begin position="199"/>
        <end position="247"/>
    </location>
</feature>
<dbReference type="PANTHER" id="PTHR23389">
    <property type="entry name" value="CHROMOSOME TRANSMISSION FIDELITY FACTOR 18"/>
    <property type="match status" value="1"/>
</dbReference>
<comment type="subunit">
    <text evidence="3">Heterotetramer of subunits RFC2, RFC3, RFC4 and RFC5 that can form a complex with RFC1.</text>
</comment>
<dbReference type="InterPro" id="IPR001357">
    <property type="entry name" value="BRCT_dom"/>
</dbReference>
<accession>A0A5N5N2K0</accession>
<evidence type="ECO:0000256" key="6">
    <source>
        <dbReference type="ARBA" id="ARBA00022741"/>
    </source>
</evidence>
<evidence type="ECO:0000256" key="11">
    <source>
        <dbReference type="SAM" id="Phobius"/>
    </source>
</evidence>
<dbReference type="FunFam" id="3.40.50.300:FF:000773">
    <property type="entry name" value="Replication factor C subunit 1"/>
    <property type="match status" value="1"/>
</dbReference>
<evidence type="ECO:0000259" key="12">
    <source>
        <dbReference type="PROSITE" id="PS50172"/>
    </source>
</evidence>
<dbReference type="PANTHER" id="PTHR23389:SF6">
    <property type="entry name" value="REPLICATION FACTOR C SUBUNIT 1"/>
    <property type="match status" value="1"/>
</dbReference>
<keyword evidence="8 9" id="KW-0539">Nucleus</keyword>
<evidence type="ECO:0000256" key="5">
    <source>
        <dbReference type="ARBA" id="ARBA00022705"/>
    </source>
</evidence>
<proteinExistence type="inferred from homology"/>
<dbReference type="Gene3D" id="3.40.50.300">
    <property type="entry name" value="P-loop containing nucleotide triphosphate hydrolases"/>
    <property type="match status" value="1"/>
</dbReference>
<dbReference type="GO" id="GO:0006260">
    <property type="term" value="P:DNA replication"/>
    <property type="evidence" value="ECO:0007669"/>
    <property type="project" value="UniProtKB-KW"/>
</dbReference>
<dbReference type="InterPro" id="IPR012178">
    <property type="entry name" value="RFC1"/>
</dbReference>
<feature type="transmembrane region" description="Helical" evidence="11">
    <location>
        <begin position="243"/>
        <end position="262"/>
    </location>
</feature>
<evidence type="ECO:0000313" key="14">
    <source>
        <dbReference type="Proteomes" id="UP000326939"/>
    </source>
</evidence>
<dbReference type="SUPFAM" id="SSF52113">
    <property type="entry name" value="BRCT domain"/>
    <property type="match status" value="1"/>
</dbReference>
<dbReference type="Gene3D" id="1.10.8.60">
    <property type="match status" value="1"/>
</dbReference>
<dbReference type="Proteomes" id="UP000326939">
    <property type="component" value="Chromosome 4"/>
</dbReference>
<dbReference type="EMBL" id="VDCV01000004">
    <property type="protein sequence ID" value="KAB5561765.1"/>
    <property type="molecule type" value="Genomic_DNA"/>
</dbReference>
<dbReference type="CDD" id="cd18140">
    <property type="entry name" value="HLD_clamp_RFC"/>
    <property type="match status" value="1"/>
</dbReference>
<evidence type="ECO:0000256" key="10">
    <source>
        <dbReference type="SAM" id="MobiDB-lite"/>
    </source>
</evidence>
<dbReference type="Pfam" id="PF08519">
    <property type="entry name" value="RFC1"/>
    <property type="match status" value="1"/>
</dbReference>
<dbReference type="InterPro" id="IPR003593">
    <property type="entry name" value="AAA+_ATPase"/>
</dbReference>
<evidence type="ECO:0000256" key="3">
    <source>
        <dbReference type="ARBA" id="ARBA00011480"/>
    </source>
</evidence>
<feature type="compositionally biased region" description="Basic and acidic residues" evidence="10">
    <location>
        <begin position="183"/>
        <end position="197"/>
    </location>
</feature>
<dbReference type="GO" id="GO:0005663">
    <property type="term" value="C:DNA replication factor C complex"/>
    <property type="evidence" value="ECO:0007669"/>
    <property type="project" value="InterPro"/>
</dbReference>
<keyword evidence="11" id="KW-1133">Transmembrane helix</keyword>
<evidence type="ECO:0000256" key="9">
    <source>
        <dbReference type="PIRNR" id="PIRNR036578"/>
    </source>
</evidence>
<dbReference type="GO" id="GO:0005524">
    <property type="term" value="F:ATP binding"/>
    <property type="evidence" value="ECO:0007669"/>
    <property type="project" value="UniProtKB-UniRule"/>
</dbReference>
<dbReference type="InterPro" id="IPR047854">
    <property type="entry name" value="RFC_lid"/>
</dbReference>
<dbReference type="GO" id="GO:0016887">
    <property type="term" value="F:ATP hydrolysis activity"/>
    <property type="evidence" value="ECO:0007669"/>
    <property type="project" value="InterPro"/>
</dbReference>
<comment type="similarity">
    <text evidence="2 9">Belongs to the activator 1 large subunit family.</text>
</comment>
<gene>
    <name evidence="13" type="ORF">DKX38_006722</name>
</gene>
<keyword evidence="6 9" id="KW-0547">Nucleotide-binding</keyword>
<keyword evidence="14" id="KW-1185">Reference proteome</keyword>
<dbReference type="AlphaFoldDB" id="A0A5N5N2K0"/>
<reference evidence="14" key="1">
    <citation type="journal article" date="2019" name="Gigascience">
        <title>De novo genome assembly of the endangered Acer yangbiense, a plant species with extremely small populations endemic to Yunnan Province, China.</title>
        <authorList>
            <person name="Yang J."/>
            <person name="Wariss H.M."/>
            <person name="Tao L."/>
            <person name="Zhang R."/>
            <person name="Yun Q."/>
            <person name="Hollingsworth P."/>
            <person name="Dao Z."/>
            <person name="Luo G."/>
            <person name="Guo H."/>
            <person name="Ma Y."/>
            <person name="Sun W."/>
        </authorList>
    </citation>
    <scope>NUCLEOTIDE SEQUENCE [LARGE SCALE GENOMIC DNA]</scope>
    <source>
        <strain evidence="14">cv. br00</strain>
    </source>
</reference>
<organism evidence="13 14">
    <name type="scientific">Salix brachista</name>
    <dbReference type="NCBI Taxonomy" id="2182728"/>
    <lineage>
        <taxon>Eukaryota</taxon>
        <taxon>Viridiplantae</taxon>
        <taxon>Streptophyta</taxon>
        <taxon>Embryophyta</taxon>
        <taxon>Tracheophyta</taxon>
        <taxon>Spermatophyta</taxon>
        <taxon>Magnoliopsida</taxon>
        <taxon>eudicotyledons</taxon>
        <taxon>Gunneridae</taxon>
        <taxon>Pentapetalae</taxon>
        <taxon>rosids</taxon>
        <taxon>fabids</taxon>
        <taxon>Malpighiales</taxon>
        <taxon>Salicaceae</taxon>
        <taxon>Saliceae</taxon>
        <taxon>Salix</taxon>
    </lineage>
</organism>
<feature type="region of interest" description="Disordered" evidence="10">
    <location>
        <begin position="315"/>
        <end position="338"/>
    </location>
</feature>
<dbReference type="GO" id="GO:0003689">
    <property type="term" value="F:DNA clamp loader activity"/>
    <property type="evidence" value="ECO:0007669"/>
    <property type="project" value="UniProtKB-UniRule"/>
</dbReference>
<evidence type="ECO:0000313" key="13">
    <source>
        <dbReference type="EMBL" id="KAB5561765.1"/>
    </source>
</evidence>
<feature type="compositionally biased region" description="Gly residues" evidence="10">
    <location>
        <begin position="153"/>
        <end position="180"/>
    </location>
</feature>
<dbReference type="GO" id="GO:0003677">
    <property type="term" value="F:DNA binding"/>
    <property type="evidence" value="ECO:0007669"/>
    <property type="project" value="InterPro"/>
</dbReference>
<evidence type="ECO:0000256" key="2">
    <source>
        <dbReference type="ARBA" id="ARBA00006116"/>
    </source>
</evidence>
<feature type="compositionally biased region" description="Acidic residues" evidence="10">
    <location>
        <begin position="922"/>
        <end position="936"/>
    </location>
</feature>
<dbReference type="InterPro" id="IPR036420">
    <property type="entry name" value="BRCT_dom_sf"/>
</dbReference>
<evidence type="ECO:0000256" key="8">
    <source>
        <dbReference type="ARBA" id="ARBA00023242"/>
    </source>
</evidence>
<keyword evidence="5 9" id="KW-0235">DNA replication</keyword>
<dbReference type="Pfam" id="PF00533">
    <property type="entry name" value="BRCT"/>
    <property type="match status" value="1"/>
</dbReference>
<dbReference type="Gene3D" id="1.20.272.10">
    <property type="match status" value="1"/>
</dbReference>
<keyword evidence="11" id="KW-0472">Membrane</keyword>